<feature type="compositionally biased region" description="Polar residues" evidence="1">
    <location>
        <begin position="188"/>
        <end position="201"/>
    </location>
</feature>
<reference evidence="3" key="1">
    <citation type="submission" date="2021-04" db="EMBL/GenBank/DDBJ databases">
        <title>Genome sequence of Woronichinia naegeliana from Washington state freshwater lake bloom.</title>
        <authorList>
            <person name="Dreher T.W."/>
        </authorList>
    </citation>
    <scope>NUCLEOTIDE SEQUENCE</scope>
    <source>
        <strain evidence="3">WA131</strain>
    </source>
</reference>
<gene>
    <name evidence="3" type="ORF">KA717_36690</name>
</gene>
<dbReference type="Pfam" id="PF09992">
    <property type="entry name" value="NAGPA"/>
    <property type="match status" value="1"/>
</dbReference>
<feature type="region of interest" description="Disordered" evidence="1">
    <location>
        <begin position="188"/>
        <end position="214"/>
    </location>
</feature>
<dbReference type="GO" id="GO:0016798">
    <property type="term" value="F:hydrolase activity, acting on glycosyl bonds"/>
    <property type="evidence" value="ECO:0007669"/>
    <property type="project" value="UniProtKB-KW"/>
</dbReference>
<protein>
    <submittedName>
        <fullName evidence="3">Phosphodiester glycosidase family protein</fullName>
    </submittedName>
</protein>
<dbReference type="EMBL" id="CP073041">
    <property type="protein sequence ID" value="UXE64894.1"/>
    <property type="molecule type" value="Genomic_DNA"/>
</dbReference>
<dbReference type="Proteomes" id="UP001065613">
    <property type="component" value="Chromosome"/>
</dbReference>
<keyword evidence="3" id="KW-0326">Glycosidase</keyword>
<organism evidence="3">
    <name type="scientific">Woronichinia naegeliana WA131</name>
    <dbReference type="NCBI Taxonomy" id="2824559"/>
    <lineage>
        <taxon>Bacteria</taxon>
        <taxon>Bacillati</taxon>
        <taxon>Cyanobacteriota</taxon>
        <taxon>Cyanophyceae</taxon>
        <taxon>Synechococcales</taxon>
        <taxon>Coelosphaeriaceae</taxon>
        <taxon>Woronichinia</taxon>
    </lineage>
</organism>
<dbReference type="InterPro" id="IPR018711">
    <property type="entry name" value="NAGPA"/>
</dbReference>
<dbReference type="KEGG" id="wna:KA717_36690"/>
<feature type="domain" description="Phosphodiester glycosidase" evidence="2">
    <location>
        <begin position="427"/>
        <end position="603"/>
    </location>
</feature>
<proteinExistence type="predicted"/>
<name>A0A977L3Q6_9CYAN</name>
<evidence type="ECO:0000259" key="2">
    <source>
        <dbReference type="Pfam" id="PF09992"/>
    </source>
</evidence>
<dbReference type="PANTHER" id="PTHR40446">
    <property type="entry name" value="N-ACETYLGLUCOSAMINE-1-PHOSPHODIESTER ALPHA-N-ACETYLGLUCOSAMINIDASE"/>
    <property type="match status" value="1"/>
</dbReference>
<keyword evidence="3" id="KW-0378">Hydrolase</keyword>
<accession>A0A977L3Q6</accession>
<evidence type="ECO:0000313" key="3">
    <source>
        <dbReference type="EMBL" id="UXE64894.1"/>
    </source>
</evidence>
<dbReference type="AlphaFoldDB" id="A0A977L3Q6"/>
<dbReference type="PANTHER" id="PTHR40446:SF2">
    <property type="entry name" value="N-ACETYLGLUCOSAMINE-1-PHOSPHODIESTER ALPHA-N-ACETYLGLUCOSAMINIDASE"/>
    <property type="match status" value="1"/>
</dbReference>
<sequence length="606" mass="64588">MPTILLSSLVWKAIPITGTSPQGSFAIAQGNNKLLQQGSTLALAGKTFPVNWIQWQEGGQVRTGISDLGAMQVLGIELLDSNQPQVQPSQWFSTVSNLATQFIAPYRYLDLTDWLQQLGNQAQAQGDTLMVSATGSQVTEVREGNQAWGKRIVLTLSRPTFWQVSQAKTEGVVMLNAAIAPNLLTTNAVPNNGINKPNQQSNDEDDLGSSNGVKSTAGQSFRLENLGANSKIYVSLPTAHKLQITTLNNPYRLVIDIRADAPPAKTIVWADGVTWRQQFIDIGGGSGLFPVTWLELNLASPQIALKPLTANPQGLRGIVTTANLVRAWQASAGINGGFFNRNTQLPLGAIKRDNRWLSGPILNRGAIAWDDQGKVTVGRLSLQESLTTSNGQQIAVNYVNSGFVQKGIARYTTDWGANYTPMTDNETIIVVQNNQVTAQQSGGQSGQNAFPIPLNGYLLTLRGNPPAPNLSVRTSLTLQSSAVPSKFNDFSQIVGAGPLLIEQGKIVLNAAAEKFNTGFQQQRASRSAIAVNGAGKMLLVAVHNRVGGQGATLAEMALILKKLGAESALNLDGGSSTSLALGGQLIDRSAVTAARVNNGLGLFIRP</sequence>
<evidence type="ECO:0000256" key="1">
    <source>
        <dbReference type="SAM" id="MobiDB-lite"/>
    </source>
</evidence>